<accession>A0ACB9DV46</accession>
<reference evidence="1 2" key="2">
    <citation type="journal article" date="2022" name="Mol. Ecol. Resour.">
        <title>The genomes of chicory, endive, great burdock and yacon provide insights into Asteraceae paleo-polyploidization history and plant inulin production.</title>
        <authorList>
            <person name="Fan W."/>
            <person name="Wang S."/>
            <person name="Wang H."/>
            <person name="Wang A."/>
            <person name="Jiang F."/>
            <person name="Liu H."/>
            <person name="Zhao H."/>
            <person name="Xu D."/>
            <person name="Zhang Y."/>
        </authorList>
    </citation>
    <scope>NUCLEOTIDE SEQUENCE [LARGE SCALE GENOMIC DNA]</scope>
    <source>
        <strain evidence="2">cv. Punajuju</strain>
        <tissue evidence="1">Leaves</tissue>
    </source>
</reference>
<evidence type="ECO:0000313" key="1">
    <source>
        <dbReference type="EMBL" id="KAI3750435.1"/>
    </source>
</evidence>
<sequence>MISLKAFRTDLKSSTSSFGFFIILISRGSDFWKLPSVFHGLVSKKSYSKENTRIIKRRLGDSQEEIAQFMILSRIGDFRLQMCMHQPWISSA</sequence>
<comment type="caution">
    <text evidence="1">The sequence shown here is derived from an EMBL/GenBank/DDBJ whole genome shotgun (WGS) entry which is preliminary data.</text>
</comment>
<gene>
    <name evidence="1" type="ORF">L2E82_21071</name>
</gene>
<reference evidence="2" key="1">
    <citation type="journal article" date="2022" name="Mol. Ecol. Resour.">
        <title>The genomes of chicory, endive, great burdock and yacon provide insights into Asteraceae palaeo-polyploidization history and plant inulin production.</title>
        <authorList>
            <person name="Fan W."/>
            <person name="Wang S."/>
            <person name="Wang H."/>
            <person name="Wang A."/>
            <person name="Jiang F."/>
            <person name="Liu H."/>
            <person name="Zhao H."/>
            <person name="Xu D."/>
            <person name="Zhang Y."/>
        </authorList>
    </citation>
    <scope>NUCLEOTIDE SEQUENCE [LARGE SCALE GENOMIC DNA]</scope>
    <source>
        <strain evidence="2">cv. Punajuju</strain>
    </source>
</reference>
<dbReference type="Proteomes" id="UP001055811">
    <property type="component" value="Linkage Group LG04"/>
</dbReference>
<name>A0ACB9DV46_CICIN</name>
<proteinExistence type="predicted"/>
<protein>
    <submittedName>
        <fullName evidence="1">Uncharacterized protein</fullName>
    </submittedName>
</protein>
<keyword evidence="2" id="KW-1185">Reference proteome</keyword>
<evidence type="ECO:0000313" key="2">
    <source>
        <dbReference type="Proteomes" id="UP001055811"/>
    </source>
</evidence>
<dbReference type="EMBL" id="CM042012">
    <property type="protein sequence ID" value="KAI3750435.1"/>
    <property type="molecule type" value="Genomic_DNA"/>
</dbReference>
<organism evidence="1 2">
    <name type="scientific">Cichorium intybus</name>
    <name type="common">Chicory</name>
    <dbReference type="NCBI Taxonomy" id="13427"/>
    <lineage>
        <taxon>Eukaryota</taxon>
        <taxon>Viridiplantae</taxon>
        <taxon>Streptophyta</taxon>
        <taxon>Embryophyta</taxon>
        <taxon>Tracheophyta</taxon>
        <taxon>Spermatophyta</taxon>
        <taxon>Magnoliopsida</taxon>
        <taxon>eudicotyledons</taxon>
        <taxon>Gunneridae</taxon>
        <taxon>Pentapetalae</taxon>
        <taxon>asterids</taxon>
        <taxon>campanulids</taxon>
        <taxon>Asterales</taxon>
        <taxon>Asteraceae</taxon>
        <taxon>Cichorioideae</taxon>
        <taxon>Cichorieae</taxon>
        <taxon>Cichoriinae</taxon>
        <taxon>Cichorium</taxon>
    </lineage>
</organism>